<evidence type="ECO:0000313" key="5">
    <source>
        <dbReference type="Proteomes" id="UP001304300"/>
    </source>
</evidence>
<name>A0AAQ3LE24_9BACT</name>
<gene>
    <name evidence="4" type="ORF">RZN69_07440</name>
</gene>
<dbReference type="PANTHER" id="PTHR46401">
    <property type="entry name" value="GLYCOSYLTRANSFERASE WBBK-RELATED"/>
    <property type="match status" value="1"/>
</dbReference>
<keyword evidence="5" id="KW-1185">Reference proteome</keyword>
<proteinExistence type="predicted"/>
<dbReference type="PANTHER" id="PTHR46401:SF2">
    <property type="entry name" value="GLYCOSYLTRANSFERASE WBBK-RELATED"/>
    <property type="match status" value="1"/>
</dbReference>
<protein>
    <submittedName>
        <fullName evidence="4">Glycosyltransferase family 1 protein</fullName>
    </submittedName>
</protein>
<organism evidence="4 5">
    <name type="scientific">Rubellicoccus peritrichatus</name>
    <dbReference type="NCBI Taxonomy" id="3080537"/>
    <lineage>
        <taxon>Bacteria</taxon>
        <taxon>Pseudomonadati</taxon>
        <taxon>Verrucomicrobiota</taxon>
        <taxon>Opitutia</taxon>
        <taxon>Puniceicoccales</taxon>
        <taxon>Cerasicoccaceae</taxon>
        <taxon>Rubellicoccus</taxon>
    </lineage>
</organism>
<reference evidence="4 5" key="1">
    <citation type="submission" date="2023-10" db="EMBL/GenBank/DDBJ databases">
        <title>Rubellicoccus peritrichatus gen. nov., sp. nov., isolated from an algae of coral reef tank.</title>
        <authorList>
            <person name="Luo J."/>
        </authorList>
    </citation>
    <scope>NUCLEOTIDE SEQUENCE [LARGE SCALE GENOMIC DNA]</scope>
    <source>
        <strain evidence="4 5">CR14</strain>
    </source>
</reference>
<dbReference type="Pfam" id="PF00534">
    <property type="entry name" value="Glycos_transf_1"/>
    <property type="match status" value="1"/>
</dbReference>
<sequence length="287" mass="32073">MNILEARKNQGQVNHITGDVHYIALGLDPGKTILTIHDAALLDRLTGFSRTIYTLFWFSWPLRRVARVTVVSEATKKYLSTKLGLSEDVFYVIPDCIDPSFTFSEKVFPKSTPRVLQVGVARNKNIERVAEALKSVDCELRIIGRLSEAQRRILKRFGIRYTAVSGLSIEELVAEYRNCDLLVFASTFEGFGMPIVEAQAIGRPVVTSNCSSMPEVAGNGACFVDPYDAISIRKGIIKVFGDEGYRKHLIEEGCKNASKYSSRRIANLYASLYREVLGSSPKTVHQR</sequence>
<dbReference type="KEGG" id="puo:RZN69_07440"/>
<feature type="domain" description="Glycosyltransferase subfamily 4-like N-terminal" evidence="3">
    <location>
        <begin position="29"/>
        <end position="100"/>
    </location>
</feature>
<dbReference type="GO" id="GO:0016757">
    <property type="term" value="F:glycosyltransferase activity"/>
    <property type="evidence" value="ECO:0007669"/>
    <property type="project" value="InterPro"/>
</dbReference>
<dbReference type="AlphaFoldDB" id="A0AAQ3LE24"/>
<dbReference type="Proteomes" id="UP001304300">
    <property type="component" value="Chromosome"/>
</dbReference>
<evidence type="ECO:0000313" key="4">
    <source>
        <dbReference type="EMBL" id="WOO42922.1"/>
    </source>
</evidence>
<dbReference type="InterPro" id="IPR028098">
    <property type="entry name" value="Glyco_trans_4-like_N"/>
</dbReference>
<dbReference type="InterPro" id="IPR001296">
    <property type="entry name" value="Glyco_trans_1"/>
</dbReference>
<accession>A0AAQ3LE24</accession>
<keyword evidence="1" id="KW-0808">Transferase</keyword>
<dbReference type="Pfam" id="PF13439">
    <property type="entry name" value="Glyco_transf_4"/>
    <property type="match status" value="1"/>
</dbReference>
<dbReference type="SUPFAM" id="SSF53756">
    <property type="entry name" value="UDP-Glycosyltransferase/glycogen phosphorylase"/>
    <property type="match status" value="1"/>
</dbReference>
<feature type="domain" description="Glycosyl transferase family 1" evidence="2">
    <location>
        <begin position="105"/>
        <end position="253"/>
    </location>
</feature>
<evidence type="ECO:0000259" key="3">
    <source>
        <dbReference type="Pfam" id="PF13439"/>
    </source>
</evidence>
<dbReference type="CDD" id="cd03809">
    <property type="entry name" value="GT4_MtfB-like"/>
    <property type="match status" value="1"/>
</dbReference>
<dbReference type="EMBL" id="CP136920">
    <property type="protein sequence ID" value="WOO42922.1"/>
    <property type="molecule type" value="Genomic_DNA"/>
</dbReference>
<dbReference type="RefSeq" id="WP_317835456.1">
    <property type="nucleotide sequence ID" value="NZ_CP136920.1"/>
</dbReference>
<dbReference type="Gene3D" id="3.40.50.2000">
    <property type="entry name" value="Glycogen Phosphorylase B"/>
    <property type="match status" value="2"/>
</dbReference>
<evidence type="ECO:0000256" key="1">
    <source>
        <dbReference type="ARBA" id="ARBA00022679"/>
    </source>
</evidence>
<evidence type="ECO:0000259" key="2">
    <source>
        <dbReference type="Pfam" id="PF00534"/>
    </source>
</evidence>